<evidence type="ECO:0000313" key="6">
    <source>
        <dbReference type="Proteomes" id="UP000013827"/>
    </source>
</evidence>
<dbReference type="EnsemblProtists" id="EOD29219">
    <property type="protein sequence ID" value="EOD29219"/>
    <property type="gene ID" value="EMIHUDRAFT_203771"/>
</dbReference>
<dbReference type="Gene3D" id="2.40.10.10">
    <property type="entry name" value="Trypsin-like serine proteases"/>
    <property type="match status" value="1"/>
</dbReference>
<dbReference type="InterPro" id="IPR050430">
    <property type="entry name" value="Peptidase_S1"/>
</dbReference>
<dbReference type="Pfam" id="PF00089">
    <property type="entry name" value="Trypsin"/>
    <property type="match status" value="1"/>
</dbReference>
<evidence type="ECO:0000256" key="2">
    <source>
        <dbReference type="ARBA" id="ARBA00023157"/>
    </source>
</evidence>
<dbReference type="InterPro" id="IPR001254">
    <property type="entry name" value="Trypsin_dom"/>
</dbReference>
<dbReference type="HOGENOM" id="CLU_556028_0_0_1"/>
<dbReference type="InterPro" id="IPR043504">
    <property type="entry name" value="Peptidase_S1_PA_chymotrypsin"/>
</dbReference>
<reference evidence="6" key="1">
    <citation type="journal article" date="2013" name="Nature">
        <title>Pan genome of the phytoplankton Emiliania underpins its global distribution.</title>
        <authorList>
            <person name="Read B.A."/>
            <person name="Kegel J."/>
            <person name="Klute M.J."/>
            <person name="Kuo A."/>
            <person name="Lefebvre S.C."/>
            <person name="Maumus F."/>
            <person name="Mayer C."/>
            <person name="Miller J."/>
            <person name="Monier A."/>
            <person name="Salamov A."/>
            <person name="Young J."/>
            <person name="Aguilar M."/>
            <person name="Claverie J.M."/>
            <person name="Frickenhaus S."/>
            <person name="Gonzalez K."/>
            <person name="Herman E.K."/>
            <person name="Lin Y.C."/>
            <person name="Napier J."/>
            <person name="Ogata H."/>
            <person name="Sarno A.F."/>
            <person name="Shmutz J."/>
            <person name="Schroeder D."/>
            <person name="de Vargas C."/>
            <person name="Verret F."/>
            <person name="von Dassow P."/>
            <person name="Valentin K."/>
            <person name="Van de Peer Y."/>
            <person name="Wheeler G."/>
            <person name="Dacks J.B."/>
            <person name="Delwiche C.F."/>
            <person name="Dyhrman S.T."/>
            <person name="Glockner G."/>
            <person name="John U."/>
            <person name="Richards T."/>
            <person name="Worden A.Z."/>
            <person name="Zhang X."/>
            <person name="Grigoriev I.V."/>
            <person name="Allen A.E."/>
            <person name="Bidle K."/>
            <person name="Borodovsky M."/>
            <person name="Bowler C."/>
            <person name="Brownlee C."/>
            <person name="Cock J.M."/>
            <person name="Elias M."/>
            <person name="Gladyshev V.N."/>
            <person name="Groth M."/>
            <person name="Guda C."/>
            <person name="Hadaegh A."/>
            <person name="Iglesias-Rodriguez M.D."/>
            <person name="Jenkins J."/>
            <person name="Jones B.M."/>
            <person name="Lawson T."/>
            <person name="Leese F."/>
            <person name="Lindquist E."/>
            <person name="Lobanov A."/>
            <person name="Lomsadze A."/>
            <person name="Malik S.B."/>
            <person name="Marsh M.E."/>
            <person name="Mackinder L."/>
            <person name="Mock T."/>
            <person name="Mueller-Roeber B."/>
            <person name="Pagarete A."/>
            <person name="Parker M."/>
            <person name="Probert I."/>
            <person name="Quesneville H."/>
            <person name="Raines C."/>
            <person name="Rensing S.A."/>
            <person name="Riano-Pachon D.M."/>
            <person name="Richier S."/>
            <person name="Rokitta S."/>
            <person name="Shiraiwa Y."/>
            <person name="Soanes D.M."/>
            <person name="van der Giezen M."/>
            <person name="Wahlund T.M."/>
            <person name="Williams B."/>
            <person name="Wilson W."/>
            <person name="Wolfe G."/>
            <person name="Wurch L.L."/>
        </authorList>
    </citation>
    <scope>NUCLEOTIDE SEQUENCE</scope>
</reference>
<feature type="compositionally biased region" description="Pro residues" evidence="3">
    <location>
        <begin position="67"/>
        <end position="82"/>
    </location>
</feature>
<protein>
    <recommendedName>
        <fullName evidence="4">Peptidase S1 domain-containing protein</fullName>
    </recommendedName>
</protein>
<dbReference type="InterPro" id="IPR009003">
    <property type="entry name" value="Peptidase_S1_PA"/>
</dbReference>
<feature type="region of interest" description="Disordered" evidence="3">
    <location>
        <begin position="65"/>
        <end position="87"/>
    </location>
</feature>
<dbReference type="GO" id="GO:0004252">
    <property type="term" value="F:serine-type endopeptidase activity"/>
    <property type="evidence" value="ECO:0007669"/>
    <property type="project" value="InterPro"/>
</dbReference>
<dbReference type="PANTHER" id="PTHR24276:SF91">
    <property type="entry name" value="AT26814P-RELATED"/>
    <property type="match status" value="1"/>
</dbReference>
<feature type="domain" description="Peptidase S1" evidence="4">
    <location>
        <begin position="212"/>
        <end position="425"/>
    </location>
</feature>
<dbReference type="CDD" id="cd00190">
    <property type="entry name" value="Tryp_SPc"/>
    <property type="match status" value="1"/>
</dbReference>
<evidence type="ECO:0000256" key="1">
    <source>
        <dbReference type="ARBA" id="ARBA00007664"/>
    </source>
</evidence>
<proteinExistence type="inferred from homology"/>
<dbReference type="SMART" id="SM00020">
    <property type="entry name" value="Tryp_SPc"/>
    <property type="match status" value="1"/>
</dbReference>
<dbReference type="eggNOG" id="KOG3627">
    <property type="taxonomic scope" value="Eukaryota"/>
</dbReference>
<dbReference type="PRINTS" id="PR00722">
    <property type="entry name" value="CHYMOTRYPSIN"/>
</dbReference>
<dbReference type="Proteomes" id="UP000013827">
    <property type="component" value="Unassembled WGS sequence"/>
</dbReference>
<evidence type="ECO:0000256" key="3">
    <source>
        <dbReference type="SAM" id="MobiDB-lite"/>
    </source>
</evidence>
<dbReference type="PANTHER" id="PTHR24276">
    <property type="entry name" value="POLYSERASE-RELATED"/>
    <property type="match status" value="1"/>
</dbReference>
<dbReference type="KEGG" id="ehx:EMIHUDRAFT_203771"/>
<dbReference type="AlphaFoldDB" id="A0A0D3K0D4"/>
<dbReference type="PROSITE" id="PS50240">
    <property type="entry name" value="TRYPSIN_DOM"/>
    <property type="match status" value="1"/>
</dbReference>
<evidence type="ECO:0000259" key="4">
    <source>
        <dbReference type="PROSITE" id="PS50240"/>
    </source>
</evidence>
<dbReference type="GO" id="GO:0006508">
    <property type="term" value="P:proteolysis"/>
    <property type="evidence" value="ECO:0007669"/>
    <property type="project" value="InterPro"/>
</dbReference>
<sequence>MRTPSGDVGSLARNPIPIIRPAGLGVALKIPVWRAVLPSLASRPSGTVNNLLYNDLDDPAVANCLEPLPPASPPAPSPPPVPGATCDHAQPFGDGVSGNIFSYDVPTTSGGIGPPSYDAGLCPGTAFTGTGSVFWLRLDDVRAGVALELKSCGFDTDLSVFKGSCGNLEMVECDGDSGGNSGGAPYASKLSFTPTDGVHCSGWSSGVVVPKIVGGVDINPPRLYQFLVHLGGCGGILIAPEYVLTAAHCAPYIPVGHEVKIGQHYRNPPSPDACVETMHVESIVSHESYESSTTNNDVALIKLTGVSQYAPIDHLDQPGDGTWHVDGTDLVAAGWGTLLSGGSSPNIAQHVTVPTVPDCAATNYGNQYNPDTMGDSGGPLFGIDGSGERTLVGVVSWGIGCAGAGYPGVYARVQAYTAWICAKTDGAGPPSYDGAGSICWGTAFTGSGSVFWVKLEDGSCGSLELVACDGDSGGTCSGGDYSSIIGGGPRR</sequence>
<dbReference type="InterPro" id="IPR018114">
    <property type="entry name" value="TRYPSIN_HIS"/>
</dbReference>
<dbReference type="InterPro" id="IPR001314">
    <property type="entry name" value="Peptidase_S1A"/>
</dbReference>
<dbReference type="PaxDb" id="2903-EOD29219"/>
<keyword evidence="2" id="KW-1015">Disulfide bond</keyword>
<dbReference type="PROSITE" id="PS00134">
    <property type="entry name" value="TRYPSIN_HIS"/>
    <property type="match status" value="1"/>
</dbReference>
<dbReference type="RefSeq" id="XP_005781648.1">
    <property type="nucleotide sequence ID" value="XM_005781591.1"/>
</dbReference>
<evidence type="ECO:0000313" key="5">
    <source>
        <dbReference type="EnsemblProtists" id="EOD29219"/>
    </source>
</evidence>
<comment type="similarity">
    <text evidence="1">Belongs to the peptidase S1 family.</text>
</comment>
<name>A0A0D3K0D4_EMIH1</name>
<accession>A0A0D3K0D4</accession>
<dbReference type="STRING" id="2903.R1F7J5"/>
<dbReference type="SUPFAM" id="SSF50494">
    <property type="entry name" value="Trypsin-like serine proteases"/>
    <property type="match status" value="1"/>
</dbReference>
<keyword evidence="6" id="KW-1185">Reference proteome</keyword>
<dbReference type="GeneID" id="19046568"/>
<reference evidence="5" key="2">
    <citation type="submission" date="2024-10" db="UniProtKB">
        <authorList>
            <consortium name="EnsemblProtists"/>
        </authorList>
    </citation>
    <scope>IDENTIFICATION</scope>
</reference>
<organism evidence="5 6">
    <name type="scientific">Emiliania huxleyi (strain CCMP1516)</name>
    <dbReference type="NCBI Taxonomy" id="280463"/>
    <lineage>
        <taxon>Eukaryota</taxon>
        <taxon>Haptista</taxon>
        <taxon>Haptophyta</taxon>
        <taxon>Prymnesiophyceae</taxon>
        <taxon>Isochrysidales</taxon>
        <taxon>Noelaerhabdaceae</taxon>
        <taxon>Emiliania</taxon>
    </lineage>
</organism>